<dbReference type="SUPFAM" id="SSF88713">
    <property type="entry name" value="Glycoside hydrolase/deacetylase"/>
    <property type="match status" value="1"/>
</dbReference>
<evidence type="ECO:0000256" key="5">
    <source>
        <dbReference type="SAM" id="MobiDB-lite"/>
    </source>
</evidence>
<dbReference type="AlphaFoldDB" id="A0A919KXN4"/>
<dbReference type="CDD" id="cd10789">
    <property type="entry name" value="GH38N_AMII_ER_cytosolic"/>
    <property type="match status" value="1"/>
</dbReference>
<keyword evidence="3" id="KW-0378">Hydrolase</keyword>
<dbReference type="PANTHER" id="PTHR46017">
    <property type="entry name" value="ALPHA-MANNOSIDASE 2C1"/>
    <property type="match status" value="1"/>
</dbReference>
<feature type="compositionally biased region" description="Low complexity" evidence="5">
    <location>
        <begin position="859"/>
        <end position="872"/>
    </location>
</feature>
<organism evidence="7 8">
    <name type="scientific">Streptomyces sulfonofaciens</name>
    <dbReference type="NCBI Taxonomy" id="68272"/>
    <lineage>
        <taxon>Bacteria</taxon>
        <taxon>Bacillati</taxon>
        <taxon>Actinomycetota</taxon>
        <taxon>Actinomycetes</taxon>
        <taxon>Kitasatosporales</taxon>
        <taxon>Streptomycetaceae</taxon>
        <taxon>Streptomyces</taxon>
    </lineage>
</organism>
<dbReference type="GO" id="GO:0030246">
    <property type="term" value="F:carbohydrate binding"/>
    <property type="evidence" value="ECO:0007669"/>
    <property type="project" value="InterPro"/>
</dbReference>
<evidence type="ECO:0000313" key="8">
    <source>
        <dbReference type="Proteomes" id="UP000603708"/>
    </source>
</evidence>
<dbReference type="GO" id="GO:0004559">
    <property type="term" value="F:alpha-mannosidase activity"/>
    <property type="evidence" value="ECO:0007669"/>
    <property type="project" value="InterPro"/>
</dbReference>
<dbReference type="GO" id="GO:0046872">
    <property type="term" value="F:metal ion binding"/>
    <property type="evidence" value="ECO:0007669"/>
    <property type="project" value="UniProtKB-KW"/>
</dbReference>
<dbReference type="Gene3D" id="2.70.98.30">
    <property type="entry name" value="Golgi alpha-mannosidase II, domain 4"/>
    <property type="match status" value="1"/>
</dbReference>
<dbReference type="Pfam" id="PF01074">
    <property type="entry name" value="Glyco_hydro_38N"/>
    <property type="match status" value="1"/>
</dbReference>
<dbReference type="GO" id="GO:0009313">
    <property type="term" value="P:oligosaccharide catabolic process"/>
    <property type="evidence" value="ECO:0007669"/>
    <property type="project" value="TreeGrafter"/>
</dbReference>
<dbReference type="SUPFAM" id="SSF88688">
    <property type="entry name" value="Families 57/38 glycoside transferase middle domain"/>
    <property type="match status" value="1"/>
</dbReference>
<dbReference type="FunFam" id="1.20.1270.50:FF:000004">
    <property type="entry name" value="alpha-mannosidase 2C1 isoform X1"/>
    <property type="match status" value="1"/>
</dbReference>
<gene>
    <name evidence="7" type="ORF">GCM10018793_20690</name>
</gene>
<evidence type="ECO:0000256" key="1">
    <source>
        <dbReference type="ARBA" id="ARBA00009792"/>
    </source>
</evidence>
<evidence type="ECO:0000256" key="3">
    <source>
        <dbReference type="ARBA" id="ARBA00022801"/>
    </source>
</evidence>
<protein>
    <submittedName>
        <fullName evidence="7">Alpha-mannosidase</fullName>
    </submittedName>
</protein>
<evidence type="ECO:0000313" key="7">
    <source>
        <dbReference type="EMBL" id="GHH75939.1"/>
    </source>
</evidence>
<feature type="region of interest" description="Disordered" evidence="5">
    <location>
        <begin position="835"/>
        <end position="872"/>
    </location>
</feature>
<comment type="similarity">
    <text evidence="1">Belongs to the glycosyl hydrolase 38 family.</text>
</comment>
<comment type="caution">
    <text evidence="7">The sequence shown here is derived from an EMBL/GenBank/DDBJ whole genome shotgun (WGS) entry which is preliminary data.</text>
</comment>
<feature type="domain" description="Glycoside hydrolase family 38 central" evidence="6">
    <location>
        <begin position="293"/>
        <end position="371"/>
    </location>
</feature>
<feature type="compositionally biased region" description="Gly residues" evidence="5">
    <location>
        <begin position="843"/>
        <end position="855"/>
    </location>
</feature>
<reference evidence="7" key="1">
    <citation type="journal article" date="2014" name="Int. J. Syst. Evol. Microbiol.">
        <title>Complete genome sequence of Corynebacterium casei LMG S-19264T (=DSM 44701T), isolated from a smear-ripened cheese.</title>
        <authorList>
            <consortium name="US DOE Joint Genome Institute (JGI-PGF)"/>
            <person name="Walter F."/>
            <person name="Albersmeier A."/>
            <person name="Kalinowski J."/>
            <person name="Ruckert C."/>
        </authorList>
    </citation>
    <scope>NUCLEOTIDE SEQUENCE</scope>
    <source>
        <strain evidence="7">JCM 5069</strain>
    </source>
</reference>
<dbReference type="Pfam" id="PF09261">
    <property type="entry name" value="Alpha-mann_mid"/>
    <property type="match status" value="1"/>
</dbReference>
<dbReference type="PANTHER" id="PTHR46017:SF1">
    <property type="entry name" value="ALPHA-MANNOSIDASE 2C1"/>
    <property type="match status" value="1"/>
</dbReference>
<dbReference type="InterPro" id="IPR011682">
    <property type="entry name" value="Glyco_hydro_38_C"/>
</dbReference>
<dbReference type="InterPro" id="IPR037094">
    <property type="entry name" value="Glyco_hydro_38_cen_sf"/>
</dbReference>
<feature type="compositionally biased region" description="Polar residues" evidence="5">
    <location>
        <begin position="1"/>
        <end position="12"/>
    </location>
</feature>
<dbReference type="InterPro" id="IPR011330">
    <property type="entry name" value="Glyco_hydro/deAcase_b/a-brl"/>
</dbReference>
<dbReference type="InterPro" id="IPR027291">
    <property type="entry name" value="Glyco_hydro_38_N_sf"/>
</dbReference>
<keyword evidence="4" id="KW-0326">Glycosidase</keyword>
<evidence type="ECO:0000256" key="4">
    <source>
        <dbReference type="ARBA" id="ARBA00023295"/>
    </source>
</evidence>
<dbReference type="Pfam" id="PF07748">
    <property type="entry name" value="Glyco_hydro_38C"/>
    <property type="match status" value="1"/>
</dbReference>
<dbReference type="SUPFAM" id="SSF74650">
    <property type="entry name" value="Galactose mutarotase-like"/>
    <property type="match status" value="1"/>
</dbReference>
<dbReference type="Gene3D" id="3.20.110.10">
    <property type="entry name" value="Glycoside hydrolase 38, N terminal domain"/>
    <property type="match status" value="1"/>
</dbReference>
<dbReference type="InterPro" id="IPR028995">
    <property type="entry name" value="Glyco_hydro_57/38_cen_sf"/>
</dbReference>
<dbReference type="Gene3D" id="1.20.1270.50">
    <property type="entry name" value="Glycoside hydrolase family 38, central domain"/>
    <property type="match status" value="1"/>
</dbReference>
<accession>A0A919KXN4</accession>
<keyword evidence="8" id="KW-1185">Reference proteome</keyword>
<sequence length="872" mass="95343">MTQSENQVSTVPQPEPASPRRIHRNPSSRERTLHLVGNAHIDPVWLWRWPEGLQEVRATFRSAADRLEEYPDAVFTCDSVMYLEWIERHDADLFATIRERVAEGRWQIVGGWWIEPDCNIPSGESFVRQALYGQRYLLQRFGALATVGSNLDPFGHNAMLPQLLRKSGIDAYVFLRPGPHEQALPGQFFHWQAPDGSRVLAYRLPHEYCSPGQDIGGHLDKALAVLPNTEPELMVFYGVGNHGGGPTRANLDSVRRLDALGGLPRLTFSHPRAFFDRVQDRDDIPVHTGELQHHGPGCYSAHSGVKRWNRRAENELQRAEKWAVVARAVTGEDYPLQALTEAWKLVLFNQFHDILAGTSIRSAYEDARDDYGRARSIAAEVLNRSVQAVARRIDIPLRDDTVPLVVFNPHPWRLEADVEAEFARAAGARLADDEGTGVPLQRIRSEAAMNGSRGRVAFRASVPPLGHRVYHLLPGGDAPAGPAAVTATGTTLENAHLRLTVDPATGWLSSLHDKDAGTELLPDLPGPHAVVIDDPSDTWGHRVRAYDKAAGAFRCRRVRITEQGPVRAALRIESTYEGSTLVEELLLSAGSRQVEVRTTVDWHERLKLLKLRFPTALADVTATHEIPYGHLERTPDGTEEPAQAWVDVTGTLPDGRPAGLVVANDGKYGHDVTGGEIGVTALRSPVYAWHEPHRLDPDGVHDHLDQGRQDFRLLLIPHGGDWRAADPVRRAAELNQPAFALLETFHTGPLAQRAAFADDGGSSVLVTVLKGDEDGTGDVVVRAYESAGRPAHARIALPLLGDRVIEDDFGPCQIRTYRVPRDPQRPVTATDLLERAGAEDGAGAAGAAGAGGADGAGDADGAPGRARANGAV</sequence>
<reference evidence="7" key="2">
    <citation type="submission" date="2020-09" db="EMBL/GenBank/DDBJ databases">
        <authorList>
            <person name="Sun Q."/>
            <person name="Ohkuma M."/>
        </authorList>
    </citation>
    <scope>NUCLEOTIDE SEQUENCE</scope>
    <source>
        <strain evidence="7">JCM 5069</strain>
    </source>
</reference>
<dbReference type="InterPro" id="IPR015341">
    <property type="entry name" value="Glyco_hydro_38_cen"/>
</dbReference>
<name>A0A919KXN4_9ACTN</name>
<dbReference type="SMART" id="SM00872">
    <property type="entry name" value="Alpha-mann_mid"/>
    <property type="match status" value="1"/>
</dbReference>
<dbReference type="EMBL" id="BNCD01000004">
    <property type="protein sequence ID" value="GHH75939.1"/>
    <property type="molecule type" value="Genomic_DNA"/>
</dbReference>
<evidence type="ECO:0000256" key="2">
    <source>
        <dbReference type="ARBA" id="ARBA00022723"/>
    </source>
</evidence>
<dbReference type="InterPro" id="IPR011013">
    <property type="entry name" value="Gal_mutarotase_sf_dom"/>
</dbReference>
<proteinExistence type="inferred from homology"/>
<dbReference type="InterPro" id="IPR000602">
    <property type="entry name" value="Glyco_hydro_38_N"/>
</dbReference>
<dbReference type="Proteomes" id="UP000603708">
    <property type="component" value="Unassembled WGS sequence"/>
</dbReference>
<keyword evidence="2" id="KW-0479">Metal-binding</keyword>
<dbReference type="GO" id="GO:0006013">
    <property type="term" value="P:mannose metabolic process"/>
    <property type="evidence" value="ECO:0007669"/>
    <property type="project" value="InterPro"/>
</dbReference>
<feature type="region of interest" description="Disordered" evidence="5">
    <location>
        <begin position="1"/>
        <end position="24"/>
    </location>
</feature>
<evidence type="ECO:0000259" key="6">
    <source>
        <dbReference type="SMART" id="SM00872"/>
    </source>
</evidence>
<dbReference type="RefSeq" id="WP_189930628.1">
    <property type="nucleotide sequence ID" value="NZ_BNCD01000004.1"/>
</dbReference>